<name>A0A024FZM6_9STRA</name>
<reference evidence="1 2" key="1">
    <citation type="submission" date="2012-05" db="EMBL/GenBank/DDBJ databases">
        <title>Recombination and specialization in a pathogen metapopulation.</title>
        <authorList>
            <person name="Gardiner A."/>
            <person name="Kemen E."/>
            <person name="Schultz-Larsen T."/>
            <person name="MacLean D."/>
            <person name="Van Oosterhout C."/>
            <person name="Jones J.D.G."/>
        </authorList>
    </citation>
    <scope>NUCLEOTIDE SEQUENCE [LARGE SCALE GENOMIC DNA]</scope>
    <source>
        <strain evidence="1 2">Ac Nc2</strain>
    </source>
</reference>
<accession>A0A024FZM6</accession>
<dbReference type="EMBL" id="CAIX01000003">
    <property type="protein sequence ID" value="CCI39763.1"/>
    <property type="molecule type" value="Genomic_DNA"/>
</dbReference>
<comment type="caution">
    <text evidence="1">The sequence shown here is derived from an EMBL/GenBank/DDBJ whole genome shotgun (WGS) entry which is preliminary data.</text>
</comment>
<evidence type="ECO:0000313" key="1">
    <source>
        <dbReference type="EMBL" id="CCI39763.1"/>
    </source>
</evidence>
<organism evidence="1 2">
    <name type="scientific">Albugo candida</name>
    <dbReference type="NCBI Taxonomy" id="65357"/>
    <lineage>
        <taxon>Eukaryota</taxon>
        <taxon>Sar</taxon>
        <taxon>Stramenopiles</taxon>
        <taxon>Oomycota</taxon>
        <taxon>Peronosporomycetes</taxon>
        <taxon>Albuginales</taxon>
        <taxon>Albuginaceae</taxon>
        <taxon>Albugo</taxon>
    </lineage>
</organism>
<proteinExistence type="predicted"/>
<evidence type="ECO:0000313" key="2">
    <source>
        <dbReference type="Proteomes" id="UP000053237"/>
    </source>
</evidence>
<dbReference type="OrthoDB" id="289273at2759"/>
<dbReference type="AlphaFoldDB" id="A0A024FZM6"/>
<gene>
    <name evidence="1" type="ORF">BN9_005460</name>
</gene>
<sequence length="493" mass="56164">MTRFDRLDFIFIDGEMSSFLPWAPINRKVALLTKMCMLTGKCWYGTRVGAALLSYLSSTAGELLDVVNHDGKERMLKDTYPHASRVKESHLLEPSHPTKVYLDTKTGDFYTFDRVKSSWSTRGNTGLICHRRVAQSVLHTAAYKYSPNQAFRLGKSTYCSKNGDLRAFLRTNHLQHRLFRPRGVTKMSSEFVVNCISKFDLDDRINNTGSNKYQVLIDSIRGPLLVEFGNCVGSHFQMAHEYPESLHIVRNFIGQKVRDLVIHNYLDQSFSTTLSKSLVFYPTHSCQLNCTNRGAEVRNKVAKPYIAVASRKSELHLSPRRPSRNRLMNSQSLTEYTRSVSYSSKHVTELSSASLPRNRSGKRDKEFREANRTDLFVASSTPVLEALEGWCTEPNDDPPIEVSQPCRKYTENKRVSQKSVTIRSNLARKQRNGLQEGKQPYYSIINDAPYISSGEKELLERQKNKLKWIGGPFRVAIGSKKLDPQPSIFARNS</sequence>
<protein>
    <submittedName>
        <fullName evidence="1">Uncharacterized protein</fullName>
    </submittedName>
</protein>
<dbReference type="Proteomes" id="UP000053237">
    <property type="component" value="Unassembled WGS sequence"/>
</dbReference>
<keyword evidence="2" id="KW-1185">Reference proteome</keyword>
<dbReference type="InParanoid" id="A0A024FZM6"/>